<dbReference type="HOGENOM" id="CLU_006241_2_0_1"/>
<proteinExistence type="predicted"/>
<evidence type="ECO:0000313" key="2">
    <source>
        <dbReference type="EMBL" id="EEB14111.1"/>
    </source>
</evidence>
<evidence type="ECO:0000313" key="3">
    <source>
        <dbReference type="EnsemblMetazoa" id="PHUM281390-PA"/>
    </source>
</evidence>
<dbReference type="InterPro" id="IPR010770">
    <property type="entry name" value="Ecd"/>
</dbReference>
<dbReference type="EMBL" id="AAZO01003269">
    <property type="status" value="NOT_ANNOTATED_CDS"/>
    <property type="molecule type" value="Genomic_DNA"/>
</dbReference>
<reference evidence="3" key="3">
    <citation type="submission" date="2021-02" db="UniProtKB">
        <authorList>
            <consortium name="EnsemblMetazoa"/>
        </authorList>
    </citation>
    <scope>IDENTIFICATION</scope>
    <source>
        <strain evidence="3">USDA</strain>
    </source>
</reference>
<keyword evidence="4" id="KW-1185">Reference proteome</keyword>
<dbReference type="GeneID" id="8229471"/>
<dbReference type="eggNOG" id="KOG2406">
    <property type="taxonomic scope" value="Eukaryota"/>
</dbReference>
<dbReference type="CTD" id="8229471"/>
<organism>
    <name type="scientific">Pediculus humanus subsp. corporis</name>
    <name type="common">Body louse</name>
    <dbReference type="NCBI Taxonomy" id="121224"/>
    <lineage>
        <taxon>Eukaryota</taxon>
        <taxon>Metazoa</taxon>
        <taxon>Ecdysozoa</taxon>
        <taxon>Arthropoda</taxon>
        <taxon>Hexapoda</taxon>
        <taxon>Insecta</taxon>
        <taxon>Pterygota</taxon>
        <taxon>Neoptera</taxon>
        <taxon>Paraneoptera</taxon>
        <taxon>Psocodea</taxon>
        <taxon>Troctomorpha</taxon>
        <taxon>Phthiraptera</taxon>
        <taxon>Anoplura</taxon>
        <taxon>Pediculidae</taxon>
        <taxon>Pediculus</taxon>
    </lineage>
</organism>
<dbReference type="GO" id="GO:0005634">
    <property type="term" value="C:nucleus"/>
    <property type="evidence" value="ECO:0007669"/>
    <property type="project" value="TreeGrafter"/>
</dbReference>
<dbReference type="EnsemblMetazoa" id="PHUM281390-RA">
    <property type="protein sequence ID" value="PHUM281390-PA"/>
    <property type="gene ID" value="PHUM281390"/>
</dbReference>
<dbReference type="InParanoid" id="E0VL55"/>
<dbReference type="VEuPathDB" id="VectorBase:PHUM281390"/>
<reference evidence="2" key="2">
    <citation type="submission" date="2007-04" db="EMBL/GenBank/DDBJ databases">
        <title>The genome of the human body louse.</title>
        <authorList>
            <consortium name="The Human Body Louse Genome Consortium"/>
            <person name="Kirkness E."/>
            <person name="Walenz B."/>
            <person name="Hass B."/>
            <person name="Bruggner R."/>
            <person name="Strausberg R."/>
        </authorList>
    </citation>
    <scope>NUCLEOTIDE SEQUENCE</scope>
    <source>
        <strain evidence="2">USDA</strain>
    </source>
</reference>
<dbReference type="AlphaFoldDB" id="E0VL55"/>
<feature type="region of interest" description="Disordered" evidence="1">
    <location>
        <begin position="534"/>
        <end position="553"/>
    </location>
</feature>
<evidence type="ECO:0000256" key="1">
    <source>
        <dbReference type="SAM" id="MobiDB-lite"/>
    </source>
</evidence>
<dbReference type="FunCoup" id="E0VL55">
    <property type="interactions" value="2393"/>
</dbReference>
<dbReference type="PANTHER" id="PTHR13060:SF0">
    <property type="entry name" value="PROTEIN ECDYSONELESS HOMOLOG"/>
    <property type="match status" value="1"/>
</dbReference>
<dbReference type="OrthoDB" id="27237at2759"/>
<evidence type="ECO:0000313" key="4">
    <source>
        <dbReference type="Proteomes" id="UP000009046"/>
    </source>
</evidence>
<name>E0VL55_PEDHC</name>
<dbReference type="EMBL" id="AAZO01003270">
    <property type="status" value="NOT_ANNOTATED_CDS"/>
    <property type="molecule type" value="Genomic_DNA"/>
</dbReference>
<accession>E0VL55</accession>
<reference evidence="2" key="1">
    <citation type="submission" date="2007-04" db="EMBL/GenBank/DDBJ databases">
        <title>Annotation of Pediculus humanus corporis strain USDA.</title>
        <authorList>
            <person name="Kirkness E."/>
            <person name="Hannick L."/>
            <person name="Hass B."/>
            <person name="Bruggner R."/>
            <person name="Lawson D."/>
            <person name="Bidwell S."/>
            <person name="Joardar V."/>
            <person name="Caler E."/>
            <person name="Walenz B."/>
            <person name="Inman J."/>
            <person name="Schobel S."/>
            <person name="Galinsky K."/>
            <person name="Amedeo P."/>
            <person name="Strausberg R."/>
        </authorList>
    </citation>
    <scope>NUCLEOTIDE SEQUENCE</scope>
    <source>
        <strain evidence="2">USDA</strain>
    </source>
</reference>
<dbReference type="Pfam" id="PF07093">
    <property type="entry name" value="SGT1"/>
    <property type="match status" value="1"/>
</dbReference>
<dbReference type="Proteomes" id="UP000009046">
    <property type="component" value="Unassembled WGS sequence"/>
</dbReference>
<protein>
    <submittedName>
        <fullName evidence="2 3">Uncharacterized protein</fullName>
    </submittedName>
</protein>
<dbReference type="EMBL" id="DS235269">
    <property type="protein sequence ID" value="EEB14111.1"/>
    <property type="molecule type" value="Genomic_DNA"/>
</dbReference>
<sequence length="650" mass="75187">MSGKKFIDLKENDFVEFYLYPNIPSSLPLFKNDLQAVETLKKQILSIVEKISEKYIWHNEGFKIYAKNLVSYEYSNNEESEAFSFYGSLNYGENIEDEWFIVYILTELTKQINDLVVRVKDTDGEFLLIEAAENLPSWVTPDSCENRVFIYNGHLQILPKCYKPNKDEYIVTDEVINYVRQNTNKTQVKESVQKAIDQRISGYPERIEENFHRVNLYVPVGVAGLLNAKPNLIAPAVRAFYERDLMDIKACQAMRFFPPENRVLSQIKFTKCLYAMLSTSKYIPDKRTGWSLPPPNDEMYKSHLLGIKVACGFEILLSRVRGKLSKYEEMEESDFTEDTQWKKFFKCLTARNYFQGLLEHSKEYNRLLENAKKYYQSSCEESVKPNQAKEISDLLEKLEIDTDELKEKEKCLPESDKDDWMNITQEDLDAMLETRFGRASQVEGDLINGTNNIADHLKTFINHISEKTKKGIKSKKLKTVKFSPGTKLHSSTSEEKIEKVEKENKIQFEPDGFINAIQNILDFSIPDDNYWESEGSGMSSYEDESDMELPITKTSGNKNKELIKYMKEMDQELSNTTIGKSFETKTKLVKGEENDSFDDIENFEPVDLDKNALKNILSSYRAQLGDAVMEEESKNELHIKSKVKMAAQSC</sequence>
<dbReference type="STRING" id="121224.E0VL55"/>
<gene>
    <name evidence="3" type="primary">8229471</name>
    <name evidence="2" type="ORF">Phum_PHUM281390</name>
</gene>
<dbReference type="PANTHER" id="PTHR13060">
    <property type="entry name" value="SGT1 PROTEIN HSGT1 SUPPRESSOR OF GCR2"/>
    <property type="match status" value="1"/>
</dbReference>
<dbReference type="KEGG" id="phu:Phum_PHUM281390"/>
<dbReference type="OMA" id="TKDYIWQ"/>
<dbReference type="RefSeq" id="XP_002426849.1">
    <property type="nucleotide sequence ID" value="XM_002426804.1"/>
</dbReference>